<protein>
    <submittedName>
        <fullName evidence="2">DUF1330 domain-containing protein</fullName>
    </submittedName>
</protein>
<evidence type="ECO:0000313" key="3">
    <source>
        <dbReference type="Proteomes" id="UP000622890"/>
    </source>
</evidence>
<dbReference type="PANTHER" id="PTHR41521">
    <property type="match status" value="1"/>
</dbReference>
<sequence length="100" mass="11205">MPKAYVVAEIRVTNPEKYADYRALSTAANEQYGGTWLARGGERVQLEGEDEQHNAGWRSVIVEFPSLAAARAWYDSPEYAKAREIRTANSIGRLFIIEGV</sequence>
<feature type="domain" description="DUF1330" evidence="1">
    <location>
        <begin position="3"/>
        <end position="100"/>
    </location>
</feature>
<dbReference type="PANTHER" id="PTHR41521:SF4">
    <property type="entry name" value="BLR0684 PROTEIN"/>
    <property type="match status" value="1"/>
</dbReference>
<dbReference type="Pfam" id="PF07045">
    <property type="entry name" value="DUF1330"/>
    <property type="match status" value="1"/>
</dbReference>
<dbReference type="Proteomes" id="UP000622890">
    <property type="component" value="Unassembled WGS sequence"/>
</dbReference>
<keyword evidence="3" id="KW-1185">Reference proteome</keyword>
<proteinExistence type="predicted"/>
<dbReference type="Gene3D" id="3.30.70.100">
    <property type="match status" value="1"/>
</dbReference>
<dbReference type="EMBL" id="JAEPBG010000019">
    <property type="protein sequence ID" value="MBK4738309.1"/>
    <property type="molecule type" value="Genomic_DNA"/>
</dbReference>
<gene>
    <name evidence="2" type="ORF">JJB74_27115</name>
</gene>
<dbReference type="InterPro" id="IPR011008">
    <property type="entry name" value="Dimeric_a/b-barrel"/>
</dbReference>
<organism evidence="2 3">
    <name type="scientific">Noviherbaspirillum pedocola</name>
    <dbReference type="NCBI Taxonomy" id="2801341"/>
    <lineage>
        <taxon>Bacteria</taxon>
        <taxon>Pseudomonadati</taxon>
        <taxon>Pseudomonadota</taxon>
        <taxon>Betaproteobacteria</taxon>
        <taxon>Burkholderiales</taxon>
        <taxon>Oxalobacteraceae</taxon>
        <taxon>Noviherbaspirillum</taxon>
    </lineage>
</organism>
<evidence type="ECO:0000313" key="2">
    <source>
        <dbReference type="EMBL" id="MBK4738309.1"/>
    </source>
</evidence>
<dbReference type="SUPFAM" id="SSF54909">
    <property type="entry name" value="Dimeric alpha+beta barrel"/>
    <property type="match status" value="1"/>
</dbReference>
<comment type="caution">
    <text evidence="2">The sequence shown here is derived from an EMBL/GenBank/DDBJ whole genome shotgun (WGS) entry which is preliminary data.</text>
</comment>
<reference evidence="2" key="1">
    <citation type="submission" date="2021-01" db="EMBL/GenBank/DDBJ databases">
        <title>Genome sequence of strain Noviherbaspirillum sp. DKR-6.</title>
        <authorList>
            <person name="Chaudhary D.K."/>
        </authorList>
    </citation>
    <scope>NUCLEOTIDE SEQUENCE</scope>
    <source>
        <strain evidence="2">DKR-6</strain>
    </source>
</reference>
<evidence type="ECO:0000259" key="1">
    <source>
        <dbReference type="Pfam" id="PF07045"/>
    </source>
</evidence>
<dbReference type="RefSeq" id="WP_200597409.1">
    <property type="nucleotide sequence ID" value="NZ_JAEPBG010000019.1"/>
</dbReference>
<accession>A0A934WA89</accession>
<dbReference type="InterPro" id="IPR010753">
    <property type="entry name" value="DUF1330"/>
</dbReference>
<dbReference type="AlphaFoldDB" id="A0A934WA89"/>
<name>A0A934WA89_9BURK</name>